<dbReference type="InterPro" id="IPR059052">
    <property type="entry name" value="HH_YbhG-like"/>
</dbReference>
<protein>
    <submittedName>
        <fullName evidence="5">Predicted membrane fusion protein (MFP) component of efflux pump membrane anchor protein YbhG</fullName>
    </submittedName>
</protein>
<evidence type="ECO:0000256" key="1">
    <source>
        <dbReference type="ARBA" id="ARBA00004196"/>
    </source>
</evidence>
<reference evidence="5 6" key="1">
    <citation type="submission" date="2014-09" db="EMBL/GenBank/DDBJ databases">
        <title>Vibrio maritimus JCM 19235. (C45) whole genome shotgun sequence.</title>
        <authorList>
            <person name="Sawabe T."/>
            <person name="Meirelles P."/>
            <person name="Nakanishi M."/>
            <person name="Sayaka M."/>
            <person name="Hattori M."/>
            <person name="Ohkuma M."/>
        </authorList>
    </citation>
    <scope>NUCLEOTIDE SEQUENCE [LARGE SCALE GENOMIC DNA]</scope>
    <source>
        <strain evidence="6">JCM19235</strain>
    </source>
</reference>
<dbReference type="Proteomes" id="UP000029228">
    <property type="component" value="Unassembled WGS sequence"/>
</dbReference>
<evidence type="ECO:0000313" key="6">
    <source>
        <dbReference type="Proteomes" id="UP000029228"/>
    </source>
</evidence>
<dbReference type="PANTHER" id="PTHR32347">
    <property type="entry name" value="EFFLUX SYSTEM COMPONENT YKNX-RELATED"/>
    <property type="match status" value="1"/>
</dbReference>
<evidence type="ECO:0000256" key="2">
    <source>
        <dbReference type="ARBA" id="ARBA00023054"/>
    </source>
</evidence>
<keyword evidence="2 3" id="KW-0175">Coiled coil</keyword>
<dbReference type="Gene3D" id="1.10.287.470">
    <property type="entry name" value="Helix hairpin bin"/>
    <property type="match status" value="1"/>
</dbReference>
<feature type="domain" description="YbhG-like alpha-helical hairpin" evidence="4">
    <location>
        <begin position="65"/>
        <end position="193"/>
    </location>
</feature>
<sequence>MKRSLLVIFPLVLALLGCQNDDNGKALGTLERDRISFSSTASEIIRELPVREGTRVKTGDVLVRLDTKRQEAVLAHAIAEEAKASAYLLRLTNGERPEDIAAAKARVDMAEAKLTEAQKNYSRASELVRKKLASQSQKDQAVASRDTARAELNSANEEFSKLTAGSRPEDITQAEAALAAVRADVALQTQQLDELTIVATRDGILDSLPYNLGERVSVGAFVAVVLADRVPYARVYVPSSVRVKFVPGLEVNVHVDGLDEVLTGTVRWVAADPSFTPYYALTEDERSRLMYLAEVDLPESAENLPTGVPAQVDLQGLK</sequence>
<dbReference type="AlphaFoldDB" id="A0A090RQ77"/>
<organism evidence="5 6">
    <name type="scientific">Vibrio maritimus</name>
    <dbReference type="NCBI Taxonomy" id="990268"/>
    <lineage>
        <taxon>Bacteria</taxon>
        <taxon>Pseudomonadati</taxon>
        <taxon>Pseudomonadota</taxon>
        <taxon>Gammaproteobacteria</taxon>
        <taxon>Vibrionales</taxon>
        <taxon>Vibrionaceae</taxon>
        <taxon>Vibrio</taxon>
    </lineage>
</organism>
<evidence type="ECO:0000256" key="3">
    <source>
        <dbReference type="SAM" id="Coils"/>
    </source>
</evidence>
<comment type="subcellular location">
    <subcellularLocation>
        <location evidence="1">Cell envelope</location>
    </subcellularLocation>
</comment>
<dbReference type="InterPro" id="IPR050465">
    <property type="entry name" value="UPF0194_transport"/>
</dbReference>
<proteinExistence type="predicted"/>
<dbReference type="PROSITE" id="PS51257">
    <property type="entry name" value="PROKAR_LIPOPROTEIN"/>
    <property type="match status" value="1"/>
</dbReference>
<dbReference type="Gene3D" id="2.40.50.100">
    <property type="match status" value="1"/>
</dbReference>
<gene>
    <name evidence="5" type="ORF">JCM19235_5267</name>
</gene>
<evidence type="ECO:0000313" key="5">
    <source>
        <dbReference type="EMBL" id="GAL16718.1"/>
    </source>
</evidence>
<dbReference type="OrthoDB" id="8558741at2"/>
<feature type="coiled-coil region" evidence="3">
    <location>
        <begin position="100"/>
        <end position="158"/>
    </location>
</feature>
<dbReference type="Pfam" id="PF25881">
    <property type="entry name" value="HH_YBHG"/>
    <property type="match status" value="1"/>
</dbReference>
<reference evidence="5 6" key="2">
    <citation type="submission" date="2014-09" db="EMBL/GenBank/DDBJ databases">
        <authorList>
            <consortium name="NBRP consortium"/>
            <person name="Sawabe T."/>
            <person name="Meirelles P."/>
            <person name="Nakanishi M."/>
            <person name="Sayaka M."/>
            <person name="Hattori M."/>
            <person name="Ohkuma M."/>
        </authorList>
    </citation>
    <scope>NUCLEOTIDE SEQUENCE [LARGE SCALE GENOMIC DNA]</scope>
    <source>
        <strain evidence="6">JCM19235</strain>
    </source>
</reference>
<evidence type="ECO:0000259" key="4">
    <source>
        <dbReference type="Pfam" id="PF25881"/>
    </source>
</evidence>
<keyword evidence="6" id="KW-1185">Reference proteome</keyword>
<dbReference type="STRING" id="990268.JCM19235_5267"/>
<dbReference type="GO" id="GO:0030313">
    <property type="term" value="C:cell envelope"/>
    <property type="evidence" value="ECO:0007669"/>
    <property type="project" value="UniProtKB-SubCell"/>
</dbReference>
<name>A0A090RQ77_9VIBR</name>
<comment type="caution">
    <text evidence="5">The sequence shown here is derived from an EMBL/GenBank/DDBJ whole genome shotgun (WGS) entry which is preliminary data.</text>
</comment>
<dbReference type="PANTHER" id="PTHR32347:SF29">
    <property type="entry name" value="UPF0194 MEMBRANE PROTEIN YBHG"/>
    <property type="match status" value="1"/>
</dbReference>
<dbReference type="EMBL" id="BBMR01000001">
    <property type="protein sequence ID" value="GAL16718.1"/>
    <property type="molecule type" value="Genomic_DNA"/>
</dbReference>
<accession>A0A090RQ77</accession>